<feature type="compositionally biased region" description="Basic and acidic residues" evidence="1">
    <location>
        <begin position="59"/>
        <end position="72"/>
    </location>
</feature>
<sequence>MGYVVVAILEPTIPVESLCCKESMLITDDDELYDDEGHAGDAQERDDGDGIQPPKKKARTDENQHLNVHDHYSPPQFSVGNSNHIERSTSSRVYRLRAFRLMLTVTNAYMKAYTAVCDSDECIYVGLRQ</sequence>
<dbReference type="AlphaFoldDB" id="A0A8K0HAK5"/>
<organism evidence="2 3">
    <name type="scientific">Rhamnella rubrinervis</name>
    <dbReference type="NCBI Taxonomy" id="2594499"/>
    <lineage>
        <taxon>Eukaryota</taxon>
        <taxon>Viridiplantae</taxon>
        <taxon>Streptophyta</taxon>
        <taxon>Embryophyta</taxon>
        <taxon>Tracheophyta</taxon>
        <taxon>Spermatophyta</taxon>
        <taxon>Magnoliopsida</taxon>
        <taxon>eudicotyledons</taxon>
        <taxon>Gunneridae</taxon>
        <taxon>Pentapetalae</taxon>
        <taxon>rosids</taxon>
        <taxon>fabids</taxon>
        <taxon>Rosales</taxon>
        <taxon>Rhamnaceae</taxon>
        <taxon>rhamnoid group</taxon>
        <taxon>Rhamneae</taxon>
        <taxon>Rhamnella</taxon>
    </lineage>
</organism>
<feature type="region of interest" description="Disordered" evidence="1">
    <location>
        <begin position="31"/>
        <end position="84"/>
    </location>
</feature>
<evidence type="ECO:0000313" key="2">
    <source>
        <dbReference type="EMBL" id="KAF3449056.1"/>
    </source>
</evidence>
<reference evidence="2" key="1">
    <citation type="submission" date="2020-03" db="EMBL/GenBank/DDBJ databases">
        <title>A high-quality chromosome-level genome assembly of a woody plant with both climbing and erect habits, Rhamnella rubrinervis.</title>
        <authorList>
            <person name="Lu Z."/>
            <person name="Yang Y."/>
            <person name="Zhu X."/>
            <person name="Sun Y."/>
        </authorList>
    </citation>
    <scope>NUCLEOTIDE SEQUENCE</scope>
    <source>
        <strain evidence="2">BYM</strain>
        <tissue evidence="2">Leaf</tissue>
    </source>
</reference>
<name>A0A8K0HAK5_9ROSA</name>
<evidence type="ECO:0000256" key="1">
    <source>
        <dbReference type="SAM" id="MobiDB-lite"/>
    </source>
</evidence>
<dbReference type="EMBL" id="VOIH02000004">
    <property type="protein sequence ID" value="KAF3449056.1"/>
    <property type="molecule type" value="Genomic_DNA"/>
</dbReference>
<keyword evidence="3" id="KW-1185">Reference proteome</keyword>
<accession>A0A8K0HAK5</accession>
<evidence type="ECO:0000313" key="3">
    <source>
        <dbReference type="Proteomes" id="UP000796880"/>
    </source>
</evidence>
<proteinExistence type="predicted"/>
<dbReference type="Proteomes" id="UP000796880">
    <property type="component" value="Unassembled WGS sequence"/>
</dbReference>
<protein>
    <submittedName>
        <fullName evidence="2">Uncharacterized protein</fullName>
    </submittedName>
</protein>
<feature type="compositionally biased region" description="Basic and acidic residues" evidence="1">
    <location>
        <begin position="35"/>
        <end position="45"/>
    </location>
</feature>
<comment type="caution">
    <text evidence="2">The sequence shown here is derived from an EMBL/GenBank/DDBJ whole genome shotgun (WGS) entry which is preliminary data.</text>
</comment>
<gene>
    <name evidence="2" type="ORF">FNV43_RR09780</name>
</gene>